<dbReference type="GO" id="GO:0005886">
    <property type="term" value="C:plasma membrane"/>
    <property type="evidence" value="ECO:0007669"/>
    <property type="project" value="TreeGrafter"/>
</dbReference>
<feature type="domain" description="AsmA" evidence="1">
    <location>
        <begin position="329"/>
        <end position="509"/>
    </location>
</feature>
<sequence length="600" mass="64094">MSRRVVFLIALISLAVLGAAAVPWTLTGSRLTSAVSRHLRANYGLDFAVAGESTFALLPTPRVKFEGMRLSFPDQAITADGGTLRGELRLTSLLLGRIELSEIMLSETRITVSQAALAGQDWQALLKERLGAAHARRLILAGSKLRWSDMQDADLDKVNLLLNWSGVDEPLYAVGSASWRGETVALEKASFRPLLLASDQLSPVSLTVTAPMGRIALTGEVQLGEDPRLTGESLIQATSLRNFTRWSGTKLPFGSQIQALSIQGDVSMNRRRLSWPSVAVSLGEDKLEGTMAVRLDSDRPLITGTLAAEGLNLSDFIRPLTQARLGPGWSDEPIDLTAATGSDLDLRISASNARMRTLRIDNMAASVLVRAGRIEASIGRADLYQGTVKGRLALTSADSGTELKSQATFDDVDLAAFLSAVGEPRWITGLAQGQIVLEGSGQTPADLVRQTNGRIGVTVGEGELVGIALDDALRRVEKRPLLASLNWRGGRTPFDHAHAQLNVNAGIGTLSEGRVTAPGMLMGLQGDVSLRDRSLAMRAEVSLTNQPAKSAPMIAFDLSGNWDNVDVRPEARALIERSGAAKPLFGPRLEAAPAPSANAQ</sequence>
<dbReference type="EMBL" id="QQBB01000003">
    <property type="protein sequence ID" value="RDI60222.1"/>
    <property type="molecule type" value="Genomic_DNA"/>
</dbReference>
<evidence type="ECO:0000313" key="2">
    <source>
        <dbReference type="EMBL" id="RDI60222.1"/>
    </source>
</evidence>
<dbReference type="InterPro" id="IPR007844">
    <property type="entry name" value="AsmA"/>
</dbReference>
<evidence type="ECO:0000313" key="3">
    <source>
        <dbReference type="Proteomes" id="UP000254925"/>
    </source>
</evidence>
<protein>
    <submittedName>
        <fullName evidence="2">AsmA protein</fullName>
    </submittedName>
</protein>
<dbReference type="Pfam" id="PF05170">
    <property type="entry name" value="AsmA"/>
    <property type="match status" value="1"/>
</dbReference>
<dbReference type="RefSeq" id="WP_114769912.1">
    <property type="nucleotide sequence ID" value="NZ_QQBB01000003.1"/>
</dbReference>
<accession>A0A370HNT0</accession>
<comment type="caution">
    <text evidence="2">The sequence shown here is derived from an EMBL/GenBank/DDBJ whole genome shotgun (WGS) entry which is preliminary data.</text>
</comment>
<organism evidence="2 3">
    <name type="scientific">Microvirga subterranea</name>
    <dbReference type="NCBI Taxonomy" id="186651"/>
    <lineage>
        <taxon>Bacteria</taxon>
        <taxon>Pseudomonadati</taxon>
        <taxon>Pseudomonadota</taxon>
        <taxon>Alphaproteobacteria</taxon>
        <taxon>Hyphomicrobiales</taxon>
        <taxon>Methylobacteriaceae</taxon>
        <taxon>Microvirga</taxon>
    </lineage>
</organism>
<dbReference type="GO" id="GO:0090313">
    <property type="term" value="P:regulation of protein targeting to membrane"/>
    <property type="evidence" value="ECO:0007669"/>
    <property type="project" value="TreeGrafter"/>
</dbReference>
<evidence type="ECO:0000259" key="1">
    <source>
        <dbReference type="Pfam" id="PF05170"/>
    </source>
</evidence>
<dbReference type="PANTHER" id="PTHR30441">
    <property type="entry name" value="DUF748 DOMAIN-CONTAINING PROTEIN"/>
    <property type="match status" value="1"/>
</dbReference>
<dbReference type="OrthoDB" id="8003028at2"/>
<dbReference type="InterPro" id="IPR052894">
    <property type="entry name" value="AsmA-related"/>
</dbReference>
<keyword evidence="3" id="KW-1185">Reference proteome</keyword>
<gene>
    <name evidence="2" type="ORF">DES45_103484</name>
</gene>
<dbReference type="PANTHER" id="PTHR30441:SF4">
    <property type="entry name" value="PROTEIN ASMA"/>
    <property type="match status" value="1"/>
</dbReference>
<name>A0A370HNT0_9HYPH</name>
<reference evidence="2 3" key="1">
    <citation type="submission" date="2018-07" db="EMBL/GenBank/DDBJ databases">
        <title>Genomic Encyclopedia of Type Strains, Phase IV (KMG-IV): sequencing the most valuable type-strain genomes for metagenomic binning, comparative biology and taxonomic classification.</title>
        <authorList>
            <person name="Goeker M."/>
        </authorList>
    </citation>
    <scope>NUCLEOTIDE SEQUENCE [LARGE SCALE GENOMIC DNA]</scope>
    <source>
        <strain evidence="2 3">DSM 14364</strain>
    </source>
</reference>
<dbReference type="Proteomes" id="UP000254925">
    <property type="component" value="Unassembled WGS sequence"/>
</dbReference>
<dbReference type="AlphaFoldDB" id="A0A370HNT0"/>
<proteinExistence type="predicted"/>